<evidence type="ECO:0000313" key="3">
    <source>
        <dbReference type="EMBL" id="CAD7648872.1"/>
    </source>
</evidence>
<evidence type="ECO:0000313" key="4">
    <source>
        <dbReference type="Proteomes" id="UP000728032"/>
    </source>
</evidence>
<keyword evidence="1" id="KW-1133">Transmembrane helix</keyword>
<organism evidence="3">
    <name type="scientific">Oppiella nova</name>
    <dbReference type="NCBI Taxonomy" id="334625"/>
    <lineage>
        <taxon>Eukaryota</taxon>
        <taxon>Metazoa</taxon>
        <taxon>Ecdysozoa</taxon>
        <taxon>Arthropoda</taxon>
        <taxon>Chelicerata</taxon>
        <taxon>Arachnida</taxon>
        <taxon>Acari</taxon>
        <taxon>Acariformes</taxon>
        <taxon>Sarcoptiformes</taxon>
        <taxon>Oribatida</taxon>
        <taxon>Brachypylina</taxon>
        <taxon>Oppioidea</taxon>
        <taxon>Oppiidae</taxon>
        <taxon>Oppiella</taxon>
    </lineage>
</organism>
<protein>
    <submittedName>
        <fullName evidence="3">Uncharacterized protein</fullName>
    </submittedName>
</protein>
<evidence type="ECO:0000256" key="1">
    <source>
        <dbReference type="SAM" id="Phobius"/>
    </source>
</evidence>
<sequence length="224" mass="26332">MNIANILCLWRGIRIIGAFGVYRNRPCNVYRNRTCNGSNVFMPNIYVHSHTVPDLKDLLNSQLLTVLRVYLSEPYGTCSYYDYSSGSGQPFGAISHTNCMRKCTRYYLRQLHKWNPLTIDNYLHELDFDDNYIRDIYVNNDLEHRYAEKSLVWDSSQPMIVYREEPVVCFSDIMLYTGGLFGIWFGLFGKFIFIWIFKAKCWGHLKSKANHNLNDNKIHVFAEH</sequence>
<feature type="chain" id="PRO_5036211849" evidence="2">
    <location>
        <begin position="19"/>
        <end position="224"/>
    </location>
</feature>
<dbReference type="OrthoDB" id="6535729at2759"/>
<gene>
    <name evidence="3" type="ORF">ONB1V03_LOCUS6974</name>
</gene>
<dbReference type="AlphaFoldDB" id="A0A7R9QKG3"/>
<keyword evidence="1" id="KW-0472">Membrane</keyword>
<name>A0A7R9QKG3_9ACAR</name>
<reference evidence="3" key="1">
    <citation type="submission" date="2020-11" db="EMBL/GenBank/DDBJ databases">
        <authorList>
            <person name="Tran Van P."/>
        </authorList>
    </citation>
    <scope>NUCLEOTIDE SEQUENCE</scope>
</reference>
<feature type="signal peptide" evidence="2">
    <location>
        <begin position="1"/>
        <end position="18"/>
    </location>
</feature>
<dbReference type="EMBL" id="OC918192">
    <property type="protein sequence ID" value="CAD7648872.1"/>
    <property type="molecule type" value="Genomic_DNA"/>
</dbReference>
<keyword evidence="2" id="KW-0732">Signal</keyword>
<feature type="transmembrane region" description="Helical" evidence="1">
    <location>
        <begin position="173"/>
        <end position="197"/>
    </location>
</feature>
<evidence type="ECO:0000256" key="2">
    <source>
        <dbReference type="SAM" id="SignalP"/>
    </source>
</evidence>
<dbReference type="Proteomes" id="UP000728032">
    <property type="component" value="Unassembled WGS sequence"/>
</dbReference>
<proteinExistence type="predicted"/>
<keyword evidence="4" id="KW-1185">Reference proteome</keyword>
<accession>A0A7R9QKG3</accession>
<dbReference type="EMBL" id="CAJPVJ010003367">
    <property type="protein sequence ID" value="CAG2167467.1"/>
    <property type="molecule type" value="Genomic_DNA"/>
</dbReference>
<keyword evidence="1" id="KW-0812">Transmembrane</keyword>